<proteinExistence type="predicted"/>
<evidence type="ECO:0000256" key="1">
    <source>
        <dbReference type="SAM" id="MobiDB-lite"/>
    </source>
</evidence>
<sequence>MKAQGPCRTPSEEQEKSTYGGNDRNSLRPDVWRKSSQRESHRRLGADITPAGFSHRLTQGGSFRQQGPPPRASILPLCGGGGHPGLVSRAPRRCGPSSVSQRAPESQRQAHACRSLGGGDAAIVPSSPPNLLAIDRVRLYSRGRRFDGEVQFGREPRAARSVDPRGRRESRPVGRRANRCRERGESPSPGPRVNPDFPSAAAANQGPIDVLARRLCRPCNFAAGGGSRTCSE</sequence>
<gene>
    <name evidence="2" type="ORF">AAFF_G00081060</name>
</gene>
<feature type="compositionally biased region" description="Basic and acidic residues" evidence="1">
    <location>
        <begin position="155"/>
        <end position="172"/>
    </location>
</feature>
<reference evidence="2" key="1">
    <citation type="journal article" date="2023" name="Science">
        <title>Genome structures resolve the early diversification of teleost fishes.</title>
        <authorList>
            <person name="Parey E."/>
            <person name="Louis A."/>
            <person name="Montfort J."/>
            <person name="Bouchez O."/>
            <person name="Roques C."/>
            <person name="Iampietro C."/>
            <person name="Lluch J."/>
            <person name="Castinel A."/>
            <person name="Donnadieu C."/>
            <person name="Desvignes T."/>
            <person name="Floi Bucao C."/>
            <person name="Jouanno E."/>
            <person name="Wen M."/>
            <person name="Mejri S."/>
            <person name="Dirks R."/>
            <person name="Jansen H."/>
            <person name="Henkel C."/>
            <person name="Chen W.J."/>
            <person name="Zahm M."/>
            <person name="Cabau C."/>
            <person name="Klopp C."/>
            <person name="Thompson A.W."/>
            <person name="Robinson-Rechavi M."/>
            <person name="Braasch I."/>
            <person name="Lecointre G."/>
            <person name="Bobe J."/>
            <person name="Postlethwait J.H."/>
            <person name="Berthelot C."/>
            <person name="Roest Crollius H."/>
            <person name="Guiguen Y."/>
        </authorList>
    </citation>
    <scope>NUCLEOTIDE SEQUENCE</scope>
    <source>
        <strain evidence="2">NC1722</strain>
    </source>
</reference>
<dbReference type="Proteomes" id="UP001221898">
    <property type="component" value="Unassembled WGS sequence"/>
</dbReference>
<feature type="compositionally biased region" description="Polar residues" evidence="1">
    <location>
        <begin position="97"/>
        <end position="109"/>
    </location>
</feature>
<dbReference type="EMBL" id="JAINUG010000015">
    <property type="protein sequence ID" value="KAJ8413599.1"/>
    <property type="molecule type" value="Genomic_DNA"/>
</dbReference>
<protein>
    <submittedName>
        <fullName evidence="2">Uncharacterized protein</fullName>
    </submittedName>
</protein>
<evidence type="ECO:0000313" key="3">
    <source>
        <dbReference type="Proteomes" id="UP001221898"/>
    </source>
</evidence>
<accession>A0AAD7T369</accession>
<feature type="region of interest" description="Disordered" evidence="1">
    <location>
        <begin position="1"/>
        <end position="72"/>
    </location>
</feature>
<feature type="compositionally biased region" description="Basic and acidic residues" evidence="1">
    <location>
        <begin position="25"/>
        <end position="45"/>
    </location>
</feature>
<feature type="compositionally biased region" description="Polar residues" evidence="1">
    <location>
        <begin position="56"/>
        <end position="65"/>
    </location>
</feature>
<comment type="caution">
    <text evidence="2">The sequence shown here is derived from an EMBL/GenBank/DDBJ whole genome shotgun (WGS) entry which is preliminary data.</text>
</comment>
<organism evidence="2 3">
    <name type="scientific">Aldrovandia affinis</name>
    <dbReference type="NCBI Taxonomy" id="143900"/>
    <lineage>
        <taxon>Eukaryota</taxon>
        <taxon>Metazoa</taxon>
        <taxon>Chordata</taxon>
        <taxon>Craniata</taxon>
        <taxon>Vertebrata</taxon>
        <taxon>Euteleostomi</taxon>
        <taxon>Actinopterygii</taxon>
        <taxon>Neopterygii</taxon>
        <taxon>Teleostei</taxon>
        <taxon>Notacanthiformes</taxon>
        <taxon>Halosauridae</taxon>
        <taxon>Aldrovandia</taxon>
    </lineage>
</organism>
<name>A0AAD7T369_9TELE</name>
<feature type="region of interest" description="Disordered" evidence="1">
    <location>
        <begin position="155"/>
        <end position="204"/>
    </location>
</feature>
<evidence type="ECO:0000313" key="2">
    <source>
        <dbReference type="EMBL" id="KAJ8413599.1"/>
    </source>
</evidence>
<feature type="region of interest" description="Disordered" evidence="1">
    <location>
        <begin position="91"/>
        <end position="114"/>
    </location>
</feature>
<dbReference type="AlphaFoldDB" id="A0AAD7T369"/>
<keyword evidence="3" id="KW-1185">Reference proteome</keyword>